<organism evidence="1 2">
    <name type="scientific">Xanthomonas campestris pv. phaseoli</name>
    <dbReference type="NCBI Taxonomy" id="317013"/>
    <lineage>
        <taxon>Bacteria</taxon>
        <taxon>Pseudomonadati</taxon>
        <taxon>Pseudomonadota</taxon>
        <taxon>Gammaproteobacteria</taxon>
        <taxon>Lysobacterales</taxon>
        <taxon>Lysobacteraceae</taxon>
        <taxon>Xanthomonas</taxon>
    </lineage>
</organism>
<name>A0A7Z7J3K2_XANCH</name>
<reference evidence="1 2" key="1">
    <citation type="submission" date="2017-10" db="EMBL/GenBank/DDBJ databases">
        <authorList>
            <person name="Regsiter A."/>
            <person name="William W."/>
        </authorList>
    </citation>
    <scope>NUCLEOTIDE SEQUENCE [LARGE SCALE GENOMIC DNA]</scope>
    <source>
        <strain evidence="1 2">CFBP6991</strain>
    </source>
</reference>
<accession>A0A7Z7J3K2</accession>
<dbReference type="AlphaFoldDB" id="A0A7Z7J3K2"/>
<dbReference type="Proteomes" id="UP000234345">
    <property type="component" value="Unassembled WGS sequence"/>
</dbReference>
<evidence type="ECO:0000313" key="1">
    <source>
        <dbReference type="EMBL" id="SOO25274.1"/>
    </source>
</evidence>
<proteinExistence type="predicted"/>
<dbReference type="EMBL" id="OCZC01000070">
    <property type="protein sequence ID" value="SOO25274.1"/>
    <property type="molecule type" value="Genomic_DNA"/>
</dbReference>
<sequence length="81" mass="8377">MQAARTASVSDARGMFVLITTNQGACKVVGSCTTRDGIAADLIAQGQQRAGFVLQQRQDALLGSSIALKPETLDGGLISPE</sequence>
<evidence type="ECO:0000313" key="2">
    <source>
        <dbReference type="Proteomes" id="UP000234345"/>
    </source>
</evidence>
<comment type="caution">
    <text evidence="1">The sequence shown here is derived from an EMBL/GenBank/DDBJ whole genome shotgun (WGS) entry which is preliminary data.</text>
</comment>
<gene>
    <name evidence="1" type="ORF">XFF6991_430098</name>
</gene>
<protein>
    <submittedName>
        <fullName evidence="1">Uncharacterized protein</fullName>
    </submittedName>
</protein>